<name>A0A401SYY6_CHIPU</name>
<dbReference type="SMART" id="SM01169">
    <property type="entry name" value="DUF1943"/>
    <property type="match status" value="1"/>
</dbReference>
<sequence length="3536" mass="399131">MEIWQTNAIKVSEVLMSLKAIGNAGLAATAQIPTLNKCLQAKSSLLEVRLAAIGAFRRIPCEAGRPVLRQLYQTVDEDVELRIASYYMLMKCPSEQLFDTVAFSLQNERSSQVGSFVWTHLSQILETNDPLKQQLKKSLPNDIVTKDFDLEHWKYSSYVDATFQSETSSVGANAEAALVFSPKSFMPRSAMANLTVFVMGYAVNLLEVGIRVENAEYLVQKMFGHKLGPLMDAPKGTKGSGKKWRMRNPLKTSVQSVEKLGAVRRHPLSKFVAVRQQVEKAKRSCQNVDYSSIYELEAKFTKRMAKKKKKLTCGLSMKIFGNELSFLDCSDVRAQIKQYSLDMAEIAIRLLKGQEVQYNRRTSLATEELTFSSISGLPIRLAVNASAAANFKIKGNIDVKQRTDFIITGFIKPSAHVHVSVHMGVDGAIGKAGLEWVAGMRTLTSLDGGIQLKKGQDLKIFLNTPQETMEIIDISSRLYTTNPSRKEEMIGSFDRREARTCSEDEISKQIGWQICSEMSYPLGTSGPTFPLSGPAEVSVMLIKRDKGLQQYLLEAAYSYIHQKNSWFPAEATLHFFMGTPKSVVNRDVAVDFQLNYSKRKLSAKIIHPKRKIKIDGEITKMKHSRTGQLEVLIDDKDLYYVKGWTNLQTLDGEQMLFSQLEAKLTKRGSPVILSGNVTRVAGQKIAFFVSLNNVMQETATVSVRLEQKVDEKQRQYTIEADTYLPRILGCQIIGFVQQRGSTWSSTLRGKYGLFDDALNLRHECNLAQKMKREMSPTETHKLQVQHEFHCTQIMSYNHKLHLQHEESESRTHTQLAINYGKHWDEINNRKKIFITQLFKNDSSLSLTNYFMEFTLQIPEKQINYKTQLQHSHSLEGYTESNTHAKVVYNDKTPFQAGIQWKDTSKPNLKKWEGSLKLDTPWLYLHTLHKLNQPHVRAYQASVEITAAKAVSVKNLVISTYYKNKGNKMEGRIHIHTPSTTYLKASTFGHITESLFRSHSEVVSLWNLPIKNKILVESKEKLKSASFWLKHQKKEFNFTANYTSREEPKKKRTIAVMALWTDGKSPPLIVQLNGQIEELKREKMFFQNRALIQFSHPFKLPIPENILLQETFTVDKKKKHYVLEVKALVNEKDETIHTLILGYQPEKPYICVALVHPYNGDVIPKNMDVCVRTKTDHMAKFEAEATMRINKRDALKFSGQYQNKSTDMDCWHLVHFDVDHSLQIRVPHTVTLDGELFTMHSKNEIFNYGANCKFTINKLDTSQFSVQVNGSSSQMRVYSQFSHPYQSTIPYTFQTYATAKNYAENNYNGTFFLHSNGQDLVVTEFDVVNERKRSVRILGIKAVLHQSFLTGPENSQLQITAKAHHSRCLVVSSLQFDGKAFALDMMALKEHQEGLILSMAGTVQHNMNTGQLIPQYLHVDAALKQQININEGLPADGRLSLNYDHVNKNRAVMIEMQSGSKHLQASVEMERTFTGTPTYQLTTNLLHSVEELRQLGLPFSSIGSYHYQNLRNGYISNISVRLEEQHLRAEIEQKSTARTGEIFLLFNHNVEALSKRIPGTIQVNCSGEASQRLLLGHCSGAVAGKPFESSLPASFSLNGTLRTDCCEADFTGHLQMDNRFAQLEWQTIWSPIPSIDIGFRHSIPFILTVGIPKDNRLLIRTSKGTKSEASVEFTIGECSFRAVGDVEYPGNMEAVSGASWSASLMHRCLSLERVGVPQNLETSGSLNIDSCNVAFRTNVLNDGETAELHLEKSCGPKYTVQGMFKHNVPRLSKQGIPRENQILLVAAKGAKMEGSILLQSGNCKLRADGNLNTGPKAEWMWVTETDCWILQNFKIPAQSHCNGSIYIEGCKAEFLTSIQLEDHTALLEINSECNPKVNIEVIFQHKLPVLNGIPAHNKLYFTAEKNQKSEFELDLLMGTCNLLANGALQVKNKTELNFLVNSKCKKLQDLGIPLKIDGSGYIVINGVNFDSQLQINIDQTILEGLLTLKAGANKHEINASLFHNIDGASRLGIPGNTVVALTAEKEGNMYRRSVRFIIDGKQIIEDMTFIHKAQHISLNYKLTHNIEMLKILIIDENTDIQVNADIQGQAPNLEGSVRIIVDGNKSIAYAFNTYSNEEHFKLIIRNSHNSESLATAGYPKEIVLLLIAQRTDTKVSSVFDIQYDAKNMKLSLDAPRQFALGTVAEFKMDVQHRIPFIKQLGVPFSIQAICNGLLKDTAVDASLKLTYEPATNVILHVEGINQHYNKELQLIALQNIPTLRNLPQAIEISTKTNYTTNVIKGTLNVMLDGKKLDAFTILTIGDSSFGEVLEMTHTFAQLKTIPKQLVCNTVYQRIGRNYKLTHNSTWEDKGLRFFGNYSGPFPKIFGRHETYVNFLHPFAIPLPHQSQLRMSLSHSLLSHQDDVVINWDNTDQVVLLAYLNLDNDRLDSRAHLQHPFKLSLKKFELQCLSERKEQRYNQKAHVSWNGGQPVDLKFTLEYTLERNLTAWDTCVDFSTGQLQPLLLIQSLHSCGSVISTQNSFTESMELNWSDKEINQSFEYQSNRPTRPDSIGIAATFSNVFQSSCGRQDILGKIQTDYRDQLNHYLKLSFCNMSNSIKLSGKHQRNKGEVILSSQTRVSLSSNEKHDMMLAMSLRDSGQANVKNYSLDMEWRASDVSHLGLLGMYTASAIKRRVVLEAKIENKEKLKVASTRERGCQHYYTGYTSGGPDEDGVALALCSSGRGSAKAELYQTLNETKLGELGHVAFAVVNRSMQSVLRVTTQGCGHLITRTEAKLSEIVLQFKNHLLKKLKDFDLRIWKFRKNVEGVDFLYETCGWLLKVSQKTADVIRNGGRPFRQFWKLSRARQMMLHAVPLYLAKLDEMLQQLQGELQKPVATLKGAYYDVTLKELDQEWKQKTEEYLEKIQSFIPTVVQDTWLLHSVPKLLHITKQVFDLAVQQIVTWAEARISKATSKIHKPLANLYKYSPEDCSVVVNVPLLSMGNHLLDVAKITNYLVETKLIKTLRSLYNINPVAEYYRLKHRMLDSPFEHQALLIGSKHYVTFDGKIYDFASQCSFLLAKDFQRNTFTILLNHDSDGKKSIRVEMNHTVIDIYPGIKVEENCKASELPLMRNGVTVRKDLNKIKVSNLNGVTVSCDVQYDVCSLTLPGWYHGLSAGLFGTNDNEAGNEFMLPNHSQTENVEEFAHKWQIDAPCRTTGKKIKLCFGSAFQYICKMLFKGLYSPLRNCFRVVDPIPFYDMCLSDMCESSDLQPGCNLAAAFVHICNRNFVPLEIPSQCVTGKAGDNMQNDDVVDIGQRLALEPADVLFIIEERDCNKPIVTQLPSIINSLVDTFKIQGITDVKFGFIGFGDEGVHEQHLLTVKRENSSSWHLEKELGNLLFNHNISYNMPAAITLVTQWPFRVEAVKSAVLLTCSTCHRNNELSEDTLQTLLTSSGIILHVLKDMRLQFKNGGSDSSVVGLDDSSVFRVSHSGNQPFKTSHHHVALPAEDVCLAAAIKSGGAVFDSSKFISQSENFLQLFSHRVTRKHKDSKCETCQPTAG</sequence>
<dbReference type="EMBL" id="BEZZ01000722">
    <property type="protein sequence ID" value="GCC35599.1"/>
    <property type="molecule type" value="Genomic_DNA"/>
</dbReference>
<dbReference type="GO" id="GO:0005319">
    <property type="term" value="F:lipid transporter activity"/>
    <property type="evidence" value="ECO:0007669"/>
    <property type="project" value="InterPro"/>
</dbReference>
<comment type="caution">
    <text evidence="2">The sequence shown here is derived from an EMBL/GenBank/DDBJ whole genome shotgun (WGS) entry which is preliminary data.</text>
</comment>
<evidence type="ECO:0000313" key="3">
    <source>
        <dbReference type="Proteomes" id="UP000287033"/>
    </source>
</evidence>
<dbReference type="PANTHER" id="PTHR37860">
    <property type="entry name" value="AGAP008810-PA"/>
    <property type="match status" value="1"/>
</dbReference>
<gene>
    <name evidence="2" type="ORF">chiPu_0014085</name>
</gene>
<dbReference type="InterPro" id="IPR014853">
    <property type="entry name" value="VWF/SSPO/ZAN-like_Cys-rich_dom"/>
</dbReference>
<reference evidence="2 3" key="1">
    <citation type="journal article" date="2018" name="Nat. Ecol. Evol.">
        <title>Shark genomes provide insights into elasmobranch evolution and the origin of vertebrates.</title>
        <authorList>
            <person name="Hara Y"/>
            <person name="Yamaguchi K"/>
            <person name="Onimaru K"/>
            <person name="Kadota M"/>
            <person name="Koyanagi M"/>
            <person name="Keeley SD"/>
            <person name="Tatsumi K"/>
            <person name="Tanaka K"/>
            <person name="Motone F"/>
            <person name="Kageyama Y"/>
            <person name="Nozu R"/>
            <person name="Adachi N"/>
            <person name="Nishimura O"/>
            <person name="Nakagawa R"/>
            <person name="Tanegashima C"/>
            <person name="Kiyatake I"/>
            <person name="Matsumoto R"/>
            <person name="Murakumo K"/>
            <person name="Nishida K"/>
            <person name="Terakita A"/>
            <person name="Kuratani S"/>
            <person name="Sato K"/>
            <person name="Hyodo S Kuraku.S."/>
        </authorList>
    </citation>
    <scope>NUCLEOTIDE SEQUENCE [LARGE SCALE GENOMIC DNA]</scope>
</reference>
<dbReference type="Pfam" id="PF21013">
    <property type="entry name" value="LOC400499"/>
    <property type="match status" value="1"/>
</dbReference>
<dbReference type="Pfam" id="PF08742">
    <property type="entry name" value="C8"/>
    <property type="match status" value="1"/>
</dbReference>
<dbReference type="Pfam" id="PF00094">
    <property type="entry name" value="VWD"/>
    <property type="match status" value="1"/>
</dbReference>
<dbReference type="OrthoDB" id="6484170at2759"/>
<accession>A0A401SYY6</accession>
<protein>
    <recommendedName>
        <fullName evidence="1">VWFD domain-containing protein</fullName>
    </recommendedName>
</protein>
<dbReference type="InterPro" id="IPR048484">
    <property type="entry name" value="LOC400499-like"/>
</dbReference>
<dbReference type="OMA" id="WHNSEAL"/>
<organism evidence="2 3">
    <name type="scientific">Chiloscyllium punctatum</name>
    <name type="common">Brownbanded bambooshark</name>
    <name type="synonym">Hemiscyllium punctatum</name>
    <dbReference type="NCBI Taxonomy" id="137246"/>
    <lineage>
        <taxon>Eukaryota</taxon>
        <taxon>Metazoa</taxon>
        <taxon>Chordata</taxon>
        <taxon>Craniata</taxon>
        <taxon>Vertebrata</taxon>
        <taxon>Chondrichthyes</taxon>
        <taxon>Elasmobranchii</taxon>
        <taxon>Galeomorphii</taxon>
        <taxon>Galeoidea</taxon>
        <taxon>Orectolobiformes</taxon>
        <taxon>Hemiscylliidae</taxon>
        <taxon>Chiloscyllium</taxon>
    </lineage>
</organism>
<feature type="domain" description="VWFD" evidence="1">
    <location>
        <begin position="3027"/>
        <end position="3191"/>
    </location>
</feature>
<keyword evidence="3" id="KW-1185">Reference proteome</keyword>
<dbReference type="InterPro" id="IPR015817">
    <property type="entry name" value="Vitellinogen_open_b-sht_sub1"/>
</dbReference>
<dbReference type="STRING" id="137246.A0A401SYY6"/>
<evidence type="ECO:0000259" key="1">
    <source>
        <dbReference type="PROSITE" id="PS51233"/>
    </source>
</evidence>
<dbReference type="SUPFAM" id="SSF56968">
    <property type="entry name" value="Lipovitellin-phosvitin complex, beta-sheet shell regions"/>
    <property type="match status" value="1"/>
</dbReference>
<dbReference type="InterPro" id="IPR001846">
    <property type="entry name" value="VWF_type-D"/>
</dbReference>
<dbReference type="InterPro" id="IPR015819">
    <property type="entry name" value="Lipid_transp_b-sht_shell"/>
</dbReference>
<dbReference type="Pfam" id="PF01347">
    <property type="entry name" value="Vitellogenin_N"/>
    <property type="match status" value="1"/>
</dbReference>
<dbReference type="Proteomes" id="UP000287033">
    <property type="component" value="Unassembled WGS sequence"/>
</dbReference>
<dbReference type="SUPFAM" id="SSF48431">
    <property type="entry name" value="Lipovitellin-phosvitin complex, superhelical domain"/>
    <property type="match status" value="1"/>
</dbReference>
<dbReference type="Gene3D" id="2.20.50.20">
    <property type="entry name" value="Lipovitellin. Chain A, domain 3"/>
    <property type="match status" value="1"/>
</dbReference>
<dbReference type="SMART" id="SM00216">
    <property type="entry name" value="VWD"/>
    <property type="match status" value="1"/>
</dbReference>
<dbReference type="InterPro" id="IPR011030">
    <property type="entry name" value="Lipovitellin_superhlx_dom"/>
</dbReference>
<dbReference type="PROSITE" id="PS51233">
    <property type="entry name" value="VWFD"/>
    <property type="match status" value="1"/>
</dbReference>
<evidence type="ECO:0000313" key="2">
    <source>
        <dbReference type="EMBL" id="GCC35599.1"/>
    </source>
</evidence>
<dbReference type="PANTHER" id="PTHR37860:SF2">
    <property type="entry name" value="VITELLOGENIN DOMAIN-CONTAINING PROTEIN"/>
    <property type="match status" value="1"/>
</dbReference>
<dbReference type="Gene3D" id="1.25.10.20">
    <property type="entry name" value="Vitellinogen, superhelical"/>
    <property type="match status" value="1"/>
</dbReference>
<dbReference type="InterPro" id="IPR015255">
    <property type="entry name" value="Vitellinogen_open_b-sht"/>
</dbReference>
<dbReference type="InterPro" id="IPR001747">
    <property type="entry name" value="Vitellogenin_N"/>
</dbReference>
<dbReference type="Pfam" id="PF09172">
    <property type="entry name" value="Vit_open_b-sht"/>
    <property type="match status" value="1"/>
</dbReference>
<proteinExistence type="predicted"/>
<dbReference type="Gene3D" id="2.20.80.10">
    <property type="entry name" value="Lipovitellin-phosvitin complex, chain A, domain 4"/>
    <property type="match status" value="1"/>
</dbReference>